<evidence type="ECO:0000256" key="6">
    <source>
        <dbReference type="ARBA" id="ARBA00023022"/>
    </source>
</evidence>
<dbReference type="InterPro" id="IPR036302">
    <property type="entry name" value="Pyosin/cloacin_T_dom_sf"/>
</dbReference>
<keyword evidence="2" id="KW-0929">Antimicrobial</keyword>
<dbReference type="GO" id="GO:0031640">
    <property type="term" value="P:killing of cells of another organism"/>
    <property type="evidence" value="ECO:0007669"/>
    <property type="project" value="UniProtKB-KW"/>
</dbReference>
<dbReference type="InterPro" id="IPR037146">
    <property type="entry name" value="Colicin/pyocin_DNase_dom_sf"/>
</dbReference>
<comment type="similarity">
    <text evidence="1">Belongs to the colicin/pyosin nuclease family.</text>
</comment>
<dbReference type="SUPFAM" id="SSF54060">
    <property type="entry name" value="His-Me finger endonucleases"/>
    <property type="match status" value="1"/>
</dbReference>
<dbReference type="EMBL" id="CABVHJ010000001">
    <property type="protein sequence ID" value="VVM39050.1"/>
    <property type="molecule type" value="Genomic_DNA"/>
</dbReference>
<dbReference type="Proteomes" id="UP000327167">
    <property type="component" value="Unassembled WGS sequence"/>
</dbReference>
<evidence type="ECO:0000313" key="10">
    <source>
        <dbReference type="Proteomes" id="UP000327167"/>
    </source>
</evidence>
<organism evidence="9 10">
    <name type="scientific">Pseudomonas fluorescens</name>
    <dbReference type="NCBI Taxonomy" id="294"/>
    <lineage>
        <taxon>Bacteria</taxon>
        <taxon>Pseudomonadati</taxon>
        <taxon>Pseudomonadota</taxon>
        <taxon>Gammaproteobacteria</taxon>
        <taxon>Pseudomonadales</taxon>
        <taxon>Pseudomonadaceae</taxon>
        <taxon>Pseudomonas</taxon>
    </lineage>
</organism>
<keyword evidence="7" id="KW-0078">Bacteriocin</keyword>
<gene>
    <name evidence="9" type="ORF">PS655_00177</name>
</gene>
<evidence type="ECO:0000256" key="3">
    <source>
        <dbReference type="ARBA" id="ARBA00022722"/>
    </source>
</evidence>
<evidence type="ECO:0000313" key="9">
    <source>
        <dbReference type="EMBL" id="VVM39050.1"/>
    </source>
</evidence>
<name>A0A5E6P8L3_PSEFL</name>
<dbReference type="InterPro" id="IPR003615">
    <property type="entry name" value="HNH_nuc"/>
</dbReference>
<protein>
    <recommendedName>
        <fullName evidence="8">HNH nuclease domain-containing protein</fullName>
    </recommendedName>
</protein>
<keyword evidence="5" id="KW-0378">Hydrolase</keyword>
<evidence type="ECO:0000256" key="1">
    <source>
        <dbReference type="ARBA" id="ARBA00006811"/>
    </source>
</evidence>
<sequence>MSDQNWRPGHLDLPTTHVIANEKQTYSTTNDGGGYDARARNNTLRPTAARDSLKQRAPIDSDYQQKLINLPDQIQMEISNSGAIRSTTILTTDPASIAHDKVIIDRLTQQKSQLLQNSLAEANSFYGSDPHNKSEKEYINAFNSYLQQDRRPGETYQHWVRAYSAGYTAKLYSESIRLLNERSHQLGAAYMSALARQEAERQAQAAALALRAKAEAEHAARVATQIAKAKADAEYAASIAAQTAKAKADAEYAARIAAQIAQAEHEAREEALWEAEKKKAKERVRKREAKKQAERRKKIEVASKVAADFDSMLNQFTQNRPEDIDEKLLWMKDRYQGLRAKYLEVSKAENAVGGFYRAPGKENRWNALNNVQNEIKTLIRLKHKIEIVQIPPASGAIIAVRPLVSTTDGLIAGFEGSPFSLNNALSTLNSLRTAITSGPISTFLALVFYSPSLGNGEIQRNPIVLTIPLAQLDPDKNHERIGRPATLYGISRRVTSSIRGDHTQLILESTDYSFPVRVRQAVLDSTTNQYTFTTEGLVPITLTWTPKSPPGIANSSSTELPITQSPIRIYPGARVTQVDARLDEHPACSHDDPDDYILEFPIESGIESIYMMATRGGPRYEPGTATGKGQEVGENWLAGATQPNGSPVPTQIADQLRGQDFRSFDRFREKFWRSVAADPKLSKQFSKADLKLLTNGAAPSTDEVDSVGRRDKYEIHHIEHIKDGGEVYNIDNLTVITPSAHIELHKNGIKP</sequence>
<proteinExistence type="inferred from homology"/>
<keyword evidence="4" id="KW-0255">Endonuclease</keyword>
<dbReference type="RefSeq" id="WP_150648970.1">
    <property type="nucleotide sequence ID" value="NZ_CABVHJ010000001.1"/>
</dbReference>
<keyword evidence="3" id="KW-0540">Nuclease</keyword>
<dbReference type="InterPro" id="IPR016128">
    <property type="entry name" value="Pyosin/cloacin_T_dom"/>
</dbReference>
<dbReference type="GO" id="GO:0016787">
    <property type="term" value="F:hydrolase activity"/>
    <property type="evidence" value="ECO:0007669"/>
    <property type="project" value="UniProtKB-KW"/>
</dbReference>
<dbReference type="Pfam" id="PF21431">
    <property type="entry name" value="Col-Pyo_DNase"/>
    <property type="match status" value="1"/>
</dbReference>
<dbReference type="GO" id="GO:0042742">
    <property type="term" value="P:defense response to bacterium"/>
    <property type="evidence" value="ECO:0007669"/>
    <property type="project" value="UniProtKB-KW"/>
</dbReference>
<evidence type="ECO:0000259" key="8">
    <source>
        <dbReference type="SMART" id="SM00507"/>
    </source>
</evidence>
<dbReference type="GO" id="GO:0004519">
    <property type="term" value="F:endonuclease activity"/>
    <property type="evidence" value="ECO:0007669"/>
    <property type="project" value="UniProtKB-KW"/>
</dbReference>
<dbReference type="SMART" id="SM00507">
    <property type="entry name" value="HNHc"/>
    <property type="match status" value="1"/>
</dbReference>
<evidence type="ECO:0000256" key="7">
    <source>
        <dbReference type="ARBA" id="ARBA00023048"/>
    </source>
</evidence>
<dbReference type="AlphaFoldDB" id="A0A5E6P8L3"/>
<evidence type="ECO:0000256" key="4">
    <source>
        <dbReference type="ARBA" id="ARBA00022759"/>
    </source>
</evidence>
<keyword evidence="6" id="KW-0044">Antibiotic</keyword>
<dbReference type="Pfam" id="PF06958">
    <property type="entry name" value="Pyocin_S"/>
    <property type="match status" value="1"/>
</dbReference>
<accession>A0A5E6P8L3</accession>
<reference evidence="9 10" key="1">
    <citation type="submission" date="2019-09" db="EMBL/GenBank/DDBJ databases">
        <authorList>
            <person name="Chandra G."/>
            <person name="Truman W A."/>
        </authorList>
    </citation>
    <scope>NUCLEOTIDE SEQUENCE [LARGE SCALE GENOMIC DNA]</scope>
    <source>
        <strain evidence="9">PS655</strain>
    </source>
</reference>
<evidence type="ECO:0000256" key="2">
    <source>
        <dbReference type="ARBA" id="ARBA00022529"/>
    </source>
</evidence>
<evidence type="ECO:0000256" key="5">
    <source>
        <dbReference type="ARBA" id="ARBA00022801"/>
    </source>
</evidence>
<dbReference type="CDD" id="cd00085">
    <property type="entry name" value="HNHc"/>
    <property type="match status" value="1"/>
</dbReference>
<feature type="domain" description="HNH nuclease" evidence="8">
    <location>
        <begin position="687"/>
        <end position="742"/>
    </location>
</feature>
<dbReference type="Gene3D" id="3.90.540.10">
    <property type="entry name" value="Colicin/pyocin, DNase domain"/>
    <property type="match status" value="1"/>
</dbReference>
<dbReference type="SUPFAM" id="SSF69369">
    <property type="entry name" value="Cloacin translocation domain"/>
    <property type="match status" value="1"/>
</dbReference>
<dbReference type="InterPro" id="IPR044925">
    <property type="entry name" value="His-Me_finger_sf"/>
</dbReference>